<reference evidence="1" key="1">
    <citation type="journal article" date="2006" name="Mol. Microbiol.">
        <title>Metagenomic DNA fragments that affect Escherichia coli mutational pathways.</title>
        <authorList>
            <person name="Yang H."/>
            <person name="To K.H."/>
            <person name="Aguila S.J."/>
            <person name="Miller J.H."/>
        </authorList>
    </citation>
    <scope>NUCLEOTIDE SEQUENCE</scope>
</reference>
<protein>
    <submittedName>
        <fullName evidence="1">Uncharacterized protein</fullName>
    </submittedName>
</protein>
<accession>Q0GNL7</accession>
<dbReference type="AlphaFoldDB" id="Q0GNL7"/>
<evidence type="ECO:0000313" key="1">
    <source>
        <dbReference type="EMBL" id="ABI21585.1"/>
    </source>
</evidence>
<name>Q0GNL7_9ZZZZ</name>
<dbReference type="EMBL" id="DQ813470">
    <property type="protein sequence ID" value="ABI21585.1"/>
    <property type="molecule type" value="Genomic_DNA"/>
</dbReference>
<proteinExistence type="predicted"/>
<sequence length="56" mass="6638">MRRPFNFNAKIFVLKVIRKCYAILFIDKIGSRLDGIDGYFDYLLDIVSFKKKKVGY</sequence>
<organism evidence="1">
    <name type="scientific">uncultured organism</name>
    <dbReference type="NCBI Taxonomy" id="155900"/>
    <lineage>
        <taxon>unclassified sequences</taxon>
        <taxon>environmental samples</taxon>
    </lineage>
</organism>